<comment type="caution">
    <text evidence="6">The sequence shown here is derived from an EMBL/GenBank/DDBJ whole genome shotgun (WGS) entry which is preliminary data.</text>
</comment>
<dbReference type="GO" id="GO:0051539">
    <property type="term" value="F:4 iron, 4 sulfur cluster binding"/>
    <property type="evidence" value="ECO:0007669"/>
    <property type="project" value="TreeGrafter"/>
</dbReference>
<dbReference type="PANTHER" id="PTHR43011">
    <property type="entry name" value="IRON-SULFUR CLUSTER ASSEMBLY 2 HOMOLOG, MITOCHONDRIAL"/>
    <property type="match status" value="1"/>
</dbReference>
<keyword evidence="8" id="KW-1185">Reference proteome</keyword>
<dbReference type="FunFam" id="2.60.300.12:FF:000002">
    <property type="entry name" value="Iron-sulfur cluster insertion protein ErpA"/>
    <property type="match status" value="1"/>
</dbReference>
<comment type="similarity">
    <text evidence="4">Belongs to the HesB/IscA family.</text>
</comment>
<comment type="subunit">
    <text evidence="4">Homodimer.</text>
</comment>
<reference evidence="7" key="2">
    <citation type="journal article" date="2016" name="Genome Announc.">
        <title>Draft Genome Sequences of Two Novel Amoeba-Resistant Intranuclear Bacteria, 'Candidatus Berkiella cookevillensis' and 'Candidatus Berkiella aquae'.</title>
        <authorList>
            <person name="Mehari Y.T."/>
            <person name="Arivett B.A."/>
            <person name="Farone A.L."/>
            <person name="Gunderson J.H."/>
            <person name="Farone M.B."/>
        </authorList>
    </citation>
    <scope>NUCLEOTIDE SEQUENCE</scope>
    <source>
        <strain evidence="7">HT99</strain>
    </source>
</reference>
<evidence type="ECO:0000313" key="8">
    <source>
        <dbReference type="Proteomes" id="UP000051497"/>
    </source>
</evidence>
<dbReference type="PANTHER" id="PTHR43011:SF1">
    <property type="entry name" value="IRON-SULFUR CLUSTER ASSEMBLY 2 HOMOLOG, MITOCHONDRIAL"/>
    <property type="match status" value="1"/>
</dbReference>
<dbReference type="PATRIC" id="fig|1590043.3.peg.2404"/>
<feature type="binding site" evidence="4">
    <location>
        <position position="112"/>
    </location>
    <ligand>
        <name>iron-sulfur cluster</name>
        <dbReference type="ChEBI" id="CHEBI:30408"/>
    </ligand>
</feature>
<evidence type="ECO:0000256" key="4">
    <source>
        <dbReference type="HAMAP-Rule" id="MF_01380"/>
    </source>
</evidence>
<reference evidence="7" key="3">
    <citation type="submission" date="2021-06" db="EMBL/GenBank/DDBJ databases">
        <title>Genomic Description and Analysis of Intracellular Bacteria, Candidatus Berkiella cookevillensis and Candidatus Berkiella aquae.</title>
        <authorList>
            <person name="Kidane D.T."/>
            <person name="Mehari Y.T."/>
            <person name="Rice F.C."/>
            <person name="Arivett B.A."/>
            <person name="Farone A.L."/>
            <person name="Berk S.G."/>
            <person name="Farone M.B."/>
        </authorList>
    </citation>
    <scope>NUCLEOTIDE SEQUENCE</scope>
    <source>
        <strain evidence="7">HT99</strain>
    </source>
</reference>
<evidence type="ECO:0000313" key="6">
    <source>
        <dbReference type="EMBL" id="KRG20623.1"/>
    </source>
</evidence>
<dbReference type="GO" id="GO:0016226">
    <property type="term" value="P:iron-sulfur cluster assembly"/>
    <property type="evidence" value="ECO:0007669"/>
    <property type="project" value="UniProtKB-UniRule"/>
</dbReference>
<feature type="binding site" evidence="4">
    <location>
        <position position="38"/>
    </location>
    <ligand>
        <name>iron-sulfur cluster</name>
        <dbReference type="ChEBI" id="CHEBI:30408"/>
    </ligand>
</feature>
<dbReference type="PROSITE" id="PS01152">
    <property type="entry name" value="HESB"/>
    <property type="match status" value="1"/>
</dbReference>
<keyword evidence="1 4" id="KW-0479">Metal-binding</keyword>
<accession>A0A0Q9YJ21</accession>
<dbReference type="SUPFAM" id="SSF89360">
    <property type="entry name" value="HesB-like domain"/>
    <property type="match status" value="1"/>
</dbReference>
<dbReference type="HAMAP" id="MF_01380">
    <property type="entry name" value="Fe_S_insert_ErpA"/>
    <property type="match status" value="1"/>
</dbReference>
<evidence type="ECO:0000313" key="7">
    <source>
        <dbReference type="EMBL" id="MCS5710232.1"/>
    </source>
</evidence>
<feature type="domain" description="Core" evidence="5">
    <location>
        <begin position="5"/>
        <end position="113"/>
    </location>
</feature>
<dbReference type="GO" id="GO:0051537">
    <property type="term" value="F:2 iron, 2 sulfur cluster binding"/>
    <property type="evidence" value="ECO:0007669"/>
    <property type="project" value="UniProtKB-ARBA"/>
</dbReference>
<dbReference type="Gene3D" id="2.60.300.12">
    <property type="entry name" value="HesB-like domain"/>
    <property type="match status" value="1"/>
</dbReference>
<dbReference type="NCBIfam" id="NF010147">
    <property type="entry name" value="PRK13623.1"/>
    <property type="match status" value="1"/>
</dbReference>
<comment type="function">
    <text evidence="4">Required for insertion of 4Fe-4S clusters for at least IspG.</text>
</comment>
<dbReference type="AlphaFoldDB" id="A0A0Q9YJ21"/>
<dbReference type="NCBIfam" id="TIGR00049">
    <property type="entry name" value="iron-sulfur cluster assembly accessory protein"/>
    <property type="match status" value="1"/>
</dbReference>
<dbReference type="InterPro" id="IPR000361">
    <property type="entry name" value="ATAP_core_dom"/>
</dbReference>
<dbReference type="Pfam" id="PF01521">
    <property type="entry name" value="Fe-S_biosyn"/>
    <property type="match status" value="1"/>
</dbReference>
<evidence type="ECO:0000256" key="3">
    <source>
        <dbReference type="ARBA" id="ARBA00023014"/>
    </source>
</evidence>
<dbReference type="InterPro" id="IPR035903">
    <property type="entry name" value="HesB-like_dom_sf"/>
</dbReference>
<name>A0A0Q9YJ21_9GAMM</name>
<dbReference type="EMBL" id="LKAJ01000010">
    <property type="protein sequence ID" value="KRG20623.1"/>
    <property type="molecule type" value="Genomic_DNA"/>
</dbReference>
<dbReference type="InterPro" id="IPR017870">
    <property type="entry name" value="FeS_cluster_insertion_CS"/>
</dbReference>
<dbReference type="STRING" id="295108.HT99x_02355"/>
<dbReference type="Proteomes" id="UP000051497">
    <property type="component" value="Unassembled WGS sequence"/>
</dbReference>
<feature type="binding site" evidence="4">
    <location>
        <position position="110"/>
    </location>
    <ligand>
        <name>iron-sulfur cluster</name>
        <dbReference type="ChEBI" id="CHEBI:30408"/>
    </ligand>
</feature>
<dbReference type="RefSeq" id="WP_075066969.1">
    <property type="nucleotide sequence ID" value="NZ_LKAJ02000001.1"/>
</dbReference>
<dbReference type="InterPro" id="IPR016092">
    <property type="entry name" value="ATAP"/>
</dbReference>
<evidence type="ECO:0000256" key="1">
    <source>
        <dbReference type="ARBA" id="ARBA00022723"/>
    </source>
</evidence>
<dbReference type="EMBL" id="LKAJ02000001">
    <property type="protein sequence ID" value="MCS5710232.1"/>
    <property type="molecule type" value="Genomic_DNA"/>
</dbReference>
<sequence length="118" mass="12617">MDAVISCTDAAAKRVQELLAEEGNYNLKLRVYITGGGCSGFQYGFAFDENTKEDDTIVSKAIAVDGDTVNIDVVVDALSMMYLTGAQIDYQESLQGAHFVVKNPNAQTTCSCGSSFAL</sequence>
<keyword evidence="2 4" id="KW-0408">Iron</keyword>
<reference evidence="6" key="1">
    <citation type="submission" date="2015-09" db="EMBL/GenBank/DDBJ databases">
        <title>Draft Genome Sequences of Two Novel Amoeba-resistant Intranuclear Bacteria, Candidatus Berkiella cookevillensis and Candidatus Berkiella aquae.</title>
        <authorList>
            <person name="Mehari Y.T."/>
            <person name="Arivett B.A."/>
            <person name="Farone A.L."/>
            <person name="Gunderson J.H."/>
            <person name="Farone M.B."/>
        </authorList>
    </citation>
    <scope>NUCLEOTIDE SEQUENCE [LARGE SCALE GENOMIC DNA]</scope>
    <source>
        <strain evidence="6">HT99</strain>
    </source>
</reference>
<keyword evidence="3 4" id="KW-0411">Iron-sulfur</keyword>
<evidence type="ECO:0000256" key="2">
    <source>
        <dbReference type="ARBA" id="ARBA00023004"/>
    </source>
</evidence>
<organism evidence="6">
    <name type="scientific">Candidatus Berkiella aquae</name>
    <dbReference type="NCBI Taxonomy" id="295108"/>
    <lineage>
        <taxon>Bacteria</taxon>
        <taxon>Pseudomonadati</taxon>
        <taxon>Pseudomonadota</taxon>
        <taxon>Gammaproteobacteria</taxon>
        <taxon>Candidatus Berkiellales</taxon>
        <taxon>Candidatus Berkiellaceae</taxon>
        <taxon>Candidatus Berkiella</taxon>
    </lineage>
</organism>
<dbReference type="GO" id="GO:0005506">
    <property type="term" value="F:iron ion binding"/>
    <property type="evidence" value="ECO:0007669"/>
    <property type="project" value="UniProtKB-UniRule"/>
</dbReference>
<protein>
    <recommendedName>
        <fullName evidence="4">Iron-sulfur cluster insertion protein ErpA</fullName>
    </recommendedName>
</protein>
<dbReference type="InterPro" id="IPR023063">
    <property type="entry name" value="ErpA_proteobact"/>
</dbReference>
<dbReference type="OrthoDB" id="9801228at2"/>
<comment type="cofactor">
    <cofactor evidence="4">
        <name>iron-sulfur cluster</name>
        <dbReference type="ChEBI" id="CHEBI:30408"/>
    </cofactor>
    <text evidence="4">Binds 1 iron-sulfur cluster per subunit.</text>
</comment>
<evidence type="ECO:0000259" key="5">
    <source>
        <dbReference type="Pfam" id="PF01521"/>
    </source>
</evidence>
<proteinExistence type="inferred from homology"/>
<gene>
    <name evidence="4 6" type="primary">erpA</name>
    <name evidence="7" type="ORF">HT99x_002190</name>
    <name evidence="6" type="ORF">HT99x_02355</name>
</gene>